<comment type="caution">
    <text evidence="5">The sequence shown here is derived from an EMBL/GenBank/DDBJ whole genome shotgun (WGS) entry which is preliminary data.</text>
</comment>
<feature type="compositionally biased region" description="Acidic residues" evidence="4">
    <location>
        <begin position="84"/>
        <end position="95"/>
    </location>
</feature>
<keyword evidence="6" id="KW-1185">Reference proteome</keyword>
<evidence type="ECO:0000313" key="6">
    <source>
        <dbReference type="Proteomes" id="UP000292052"/>
    </source>
</evidence>
<feature type="region of interest" description="Disordered" evidence="4">
    <location>
        <begin position="70"/>
        <end position="95"/>
    </location>
</feature>
<accession>A0A482VD61</accession>
<evidence type="ECO:0000256" key="3">
    <source>
        <dbReference type="ARBA" id="ARBA00023128"/>
    </source>
</evidence>
<dbReference type="AlphaFoldDB" id="A0A482VD61"/>
<dbReference type="Gene3D" id="1.20.5.500">
    <property type="entry name" value="Single helix bin"/>
    <property type="match status" value="1"/>
</dbReference>
<evidence type="ECO:0000313" key="5">
    <source>
        <dbReference type="EMBL" id="RZB40899.1"/>
    </source>
</evidence>
<dbReference type="GO" id="GO:0005739">
    <property type="term" value="C:mitochondrion"/>
    <property type="evidence" value="ECO:0007669"/>
    <property type="project" value="UniProtKB-SubCell"/>
</dbReference>
<dbReference type="SUPFAM" id="SSF64602">
    <property type="entry name" value="F1 ATPase inhibitor, IF1, C-terminal domain"/>
    <property type="match status" value="1"/>
</dbReference>
<organism evidence="5 6">
    <name type="scientific">Asbolus verrucosus</name>
    <name type="common">Desert ironclad beetle</name>
    <dbReference type="NCBI Taxonomy" id="1661398"/>
    <lineage>
        <taxon>Eukaryota</taxon>
        <taxon>Metazoa</taxon>
        <taxon>Ecdysozoa</taxon>
        <taxon>Arthropoda</taxon>
        <taxon>Hexapoda</taxon>
        <taxon>Insecta</taxon>
        <taxon>Pterygota</taxon>
        <taxon>Neoptera</taxon>
        <taxon>Endopterygota</taxon>
        <taxon>Coleoptera</taxon>
        <taxon>Polyphaga</taxon>
        <taxon>Cucujiformia</taxon>
        <taxon>Tenebrionidae</taxon>
        <taxon>Pimeliinae</taxon>
        <taxon>Asbolus</taxon>
    </lineage>
</organism>
<name>A0A482VD61_ASBVE</name>
<gene>
    <name evidence="5" type="ORF">BDFB_009019</name>
</gene>
<proteinExistence type="inferred from homology"/>
<sequence>MLCRLQLLTQHRFSVYLFFCRYGGGTGGSGTVKNPDGIFSDREAAMENRYFRQKQKEDLERLRIELKERKKRKKMQSEKVKEGELEDDVDGDQRQ</sequence>
<evidence type="ECO:0000256" key="2">
    <source>
        <dbReference type="ARBA" id="ARBA00010901"/>
    </source>
</evidence>
<protein>
    <submittedName>
        <fullName evidence="5">IATP domain containing protein</fullName>
    </submittedName>
</protein>
<keyword evidence="3" id="KW-0496">Mitochondrion</keyword>
<reference evidence="5 6" key="1">
    <citation type="submission" date="2017-03" db="EMBL/GenBank/DDBJ databases">
        <title>Genome of the blue death feigning beetle - Asbolus verrucosus.</title>
        <authorList>
            <person name="Rider S.D."/>
        </authorList>
    </citation>
    <scope>NUCLEOTIDE SEQUENCE [LARGE SCALE GENOMIC DNA]</scope>
    <source>
        <strain evidence="5">Butters</strain>
        <tissue evidence="5">Head and leg muscle</tissue>
    </source>
</reference>
<dbReference type="EMBL" id="QDEB01114934">
    <property type="protein sequence ID" value="RZB40899.1"/>
    <property type="molecule type" value="Genomic_DNA"/>
</dbReference>
<comment type="similarity">
    <text evidence="2">Belongs to the ATPase inhibitor family.</text>
</comment>
<evidence type="ECO:0000256" key="4">
    <source>
        <dbReference type="SAM" id="MobiDB-lite"/>
    </source>
</evidence>
<dbReference type="Pfam" id="PF04568">
    <property type="entry name" value="IATP"/>
    <property type="match status" value="1"/>
</dbReference>
<evidence type="ECO:0000256" key="1">
    <source>
        <dbReference type="ARBA" id="ARBA00004173"/>
    </source>
</evidence>
<dbReference type="GO" id="GO:0042030">
    <property type="term" value="F:ATPase inhibitor activity"/>
    <property type="evidence" value="ECO:0007669"/>
    <property type="project" value="InterPro"/>
</dbReference>
<comment type="subcellular location">
    <subcellularLocation>
        <location evidence="1">Mitochondrion</location>
    </subcellularLocation>
</comment>
<dbReference type="Proteomes" id="UP000292052">
    <property type="component" value="Unassembled WGS sequence"/>
</dbReference>
<dbReference type="InterPro" id="IPR007648">
    <property type="entry name" value="ATPase_inhibitor_mt"/>
</dbReference>